<dbReference type="Gene3D" id="3.30.200.20">
    <property type="entry name" value="Phosphorylase Kinase, domain 1"/>
    <property type="match status" value="1"/>
</dbReference>
<sequence length="302" mass="33730">MAGILTKRNAIGAMTTSTILPTMYNSIEDNNSSSYNNINNSKTMPSDNETELSSTGIEDEKIAKLNLRKEQENHLHEALKAYKMQLRINEESNPSLPWGGVLKNLHNRIYNLNELHFRPIAKGYDGHMQLTLGTQLKEKASLNLQAVIIDPSGCEGQRSVIKVPVPAKSVQLNNDANLSNSLIIMITLIIAITIVGFITLLLRRRRAKTKEQLKKNQIYLESFAVAPVEMEDNINYVDKYVEQSQALGLADIFEVPHSAIHMGQMLGEGAFGQVHEATAINLRRMRGTTLVAVKQLKGNFEY</sequence>
<name>B4K2W5_DROGR</name>
<dbReference type="InterPro" id="IPR017441">
    <property type="entry name" value="Protein_kinase_ATP_BS"/>
</dbReference>
<keyword evidence="1" id="KW-0067">ATP-binding</keyword>
<evidence type="ECO:0000313" key="4">
    <source>
        <dbReference type="EMBL" id="EDW04332.1"/>
    </source>
</evidence>
<dbReference type="HOGENOM" id="CLU_922184_0_0_1"/>
<reference evidence="4 5" key="1">
    <citation type="journal article" date="2007" name="Nature">
        <title>Evolution of genes and genomes on the Drosophila phylogeny.</title>
        <authorList>
            <consortium name="Drosophila 12 Genomes Consortium"/>
            <person name="Clark A.G."/>
            <person name="Eisen M.B."/>
            <person name="Smith D.R."/>
            <person name="Bergman C.M."/>
            <person name="Oliver B."/>
            <person name="Markow T.A."/>
            <person name="Kaufman T.C."/>
            <person name="Kellis M."/>
            <person name="Gelbart W."/>
            <person name="Iyer V.N."/>
            <person name="Pollard D.A."/>
            <person name="Sackton T.B."/>
            <person name="Larracuente A.M."/>
            <person name="Singh N.D."/>
            <person name="Abad J.P."/>
            <person name="Abt D.N."/>
            <person name="Adryan B."/>
            <person name="Aguade M."/>
            <person name="Akashi H."/>
            <person name="Anderson W.W."/>
            <person name="Aquadro C.F."/>
            <person name="Ardell D.H."/>
            <person name="Arguello R."/>
            <person name="Artieri C.G."/>
            <person name="Barbash D.A."/>
            <person name="Barker D."/>
            <person name="Barsanti P."/>
            <person name="Batterham P."/>
            <person name="Batzoglou S."/>
            <person name="Begun D."/>
            <person name="Bhutkar A."/>
            <person name="Blanco E."/>
            <person name="Bosak S.A."/>
            <person name="Bradley R.K."/>
            <person name="Brand A.D."/>
            <person name="Brent M.R."/>
            <person name="Brooks A.N."/>
            <person name="Brown R.H."/>
            <person name="Butlin R.K."/>
            <person name="Caggese C."/>
            <person name="Calvi B.R."/>
            <person name="Bernardo de Carvalho A."/>
            <person name="Caspi A."/>
            <person name="Castrezana S."/>
            <person name="Celniker S.E."/>
            <person name="Chang J.L."/>
            <person name="Chapple C."/>
            <person name="Chatterji S."/>
            <person name="Chinwalla A."/>
            <person name="Civetta A."/>
            <person name="Clifton S.W."/>
            <person name="Comeron J.M."/>
            <person name="Costello J.C."/>
            <person name="Coyne J.A."/>
            <person name="Daub J."/>
            <person name="David R.G."/>
            <person name="Delcher A.L."/>
            <person name="Delehaunty K."/>
            <person name="Do C.B."/>
            <person name="Ebling H."/>
            <person name="Edwards K."/>
            <person name="Eickbush T."/>
            <person name="Evans J.D."/>
            <person name="Filipski A."/>
            <person name="Findeiss S."/>
            <person name="Freyhult E."/>
            <person name="Fulton L."/>
            <person name="Fulton R."/>
            <person name="Garcia A.C."/>
            <person name="Gardiner A."/>
            <person name="Garfield D.A."/>
            <person name="Garvin B.E."/>
            <person name="Gibson G."/>
            <person name="Gilbert D."/>
            <person name="Gnerre S."/>
            <person name="Godfrey J."/>
            <person name="Good R."/>
            <person name="Gotea V."/>
            <person name="Gravely B."/>
            <person name="Greenberg A.J."/>
            <person name="Griffiths-Jones S."/>
            <person name="Gross S."/>
            <person name="Guigo R."/>
            <person name="Gustafson E.A."/>
            <person name="Haerty W."/>
            <person name="Hahn M.W."/>
            <person name="Halligan D.L."/>
            <person name="Halpern A.L."/>
            <person name="Halter G.M."/>
            <person name="Han M.V."/>
            <person name="Heger A."/>
            <person name="Hillier L."/>
            <person name="Hinrichs A.S."/>
            <person name="Holmes I."/>
            <person name="Hoskins R.A."/>
            <person name="Hubisz M.J."/>
            <person name="Hultmark D."/>
            <person name="Huntley M.A."/>
            <person name="Jaffe D.B."/>
            <person name="Jagadeeshan S."/>
            <person name="Jeck W.R."/>
            <person name="Johnson J."/>
            <person name="Jones C.D."/>
            <person name="Jordan W.C."/>
            <person name="Karpen G.H."/>
            <person name="Kataoka E."/>
            <person name="Keightley P.D."/>
            <person name="Kheradpour P."/>
            <person name="Kirkness E.F."/>
            <person name="Koerich L.B."/>
            <person name="Kristiansen K."/>
            <person name="Kudrna D."/>
            <person name="Kulathinal R.J."/>
            <person name="Kumar S."/>
            <person name="Kwok R."/>
            <person name="Lander E."/>
            <person name="Langley C.H."/>
            <person name="Lapoint R."/>
            <person name="Lazzaro B.P."/>
            <person name="Lee S.J."/>
            <person name="Levesque L."/>
            <person name="Li R."/>
            <person name="Lin C.F."/>
            <person name="Lin M.F."/>
            <person name="Lindblad-Toh K."/>
            <person name="Llopart A."/>
            <person name="Long M."/>
            <person name="Low L."/>
            <person name="Lozovsky E."/>
            <person name="Lu J."/>
            <person name="Luo M."/>
            <person name="Machado C.A."/>
            <person name="Makalowski W."/>
            <person name="Marzo M."/>
            <person name="Matsuda M."/>
            <person name="Matzkin L."/>
            <person name="McAllister B."/>
            <person name="McBride C.S."/>
            <person name="McKernan B."/>
            <person name="McKernan K."/>
            <person name="Mendez-Lago M."/>
            <person name="Minx P."/>
            <person name="Mollenhauer M.U."/>
            <person name="Montooth K."/>
            <person name="Mount S.M."/>
            <person name="Mu X."/>
            <person name="Myers E."/>
            <person name="Negre B."/>
            <person name="Newfeld S."/>
            <person name="Nielsen R."/>
            <person name="Noor M.A."/>
            <person name="O'Grady P."/>
            <person name="Pachter L."/>
            <person name="Papaceit M."/>
            <person name="Parisi M.J."/>
            <person name="Parisi M."/>
            <person name="Parts L."/>
            <person name="Pedersen J.S."/>
            <person name="Pesole G."/>
            <person name="Phillippy A.M."/>
            <person name="Ponting C.P."/>
            <person name="Pop M."/>
            <person name="Porcelli D."/>
            <person name="Powell J.R."/>
            <person name="Prohaska S."/>
            <person name="Pruitt K."/>
            <person name="Puig M."/>
            <person name="Quesneville H."/>
            <person name="Ram K.R."/>
            <person name="Rand D."/>
            <person name="Rasmussen M.D."/>
            <person name="Reed L.K."/>
            <person name="Reenan R."/>
            <person name="Reily A."/>
            <person name="Remington K.A."/>
            <person name="Rieger T.T."/>
            <person name="Ritchie M.G."/>
            <person name="Robin C."/>
            <person name="Rogers Y.H."/>
            <person name="Rohde C."/>
            <person name="Rozas J."/>
            <person name="Rubenfield M.J."/>
            <person name="Ruiz A."/>
            <person name="Russo S."/>
            <person name="Salzberg S.L."/>
            <person name="Sanchez-Gracia A."/>
            <person name="Saranga D.J."/>
            <person name="Sato H."/>
            <person name="Schaeffer S.W."/>
            <person name="Schatz M.C."/>
            <person name="Schlenke T."/>
            <person name="Schwartz R."/>
            <person name="Segarra C."/>
            <person name="Singh R.S."/>
            <person name="Sirot L."/>
            <person name="Sirota M."/>
            <person name="Sisneros N.B."/>
            <person name="Smith C.D."/>
            <person name="Smith T.F."/>
            <person name="Spieth J."/>
            <person name="Stage D.E."/>
            <person name="Stark A."/>
            <person name="Stephan W."/>
            <person name="Strausberg R.L."/>
            <person name="Strempel S."/>
            <person name="Sturgill D."/>
            <person name="Sutton G."/>
            <person name="Sutton G.G."/>
            <person name="Tao W."/>
            <person name="Teichmann S."/>
            <person name="Tobari Y.N."/>
            <person name="Tomimura Y."/>
            <person name="Tsolas J.M."/>
            <person name="Valente V.L."/>
            <person name="Venter E."/>
            <person name="Venter J.C."/>
            <person name="Vicario S."/>
            <person name="Vieira F.G."/>
            <person name="Vilella A.J."/>
            <person name="Villasante A."/>
            <person name="Walenz B."/>
            <person name="Wang J."/>
            <person name="Wasserman M."/>
            <person name="Watts T."/>
            <person name="Wilson D."/>
            <person name="Wilson R.K."/>
            <person name="Wing R.A."/>
            <person name="Wolfner M.F."/>
            <person name="Wong A."/>
            <person name="Wong G.K."/>
            <person name="Wu C.I."/>
            <person name="Wu G."/>
            <person name="Yamamoto D."/>
            <person name="Yang H.P."/>
            <person name="Yang S.P."/>
            <person name="Yorke J.A."/>
            <person name="Yoshida K."/>
            <person name="Zdobnov E."/>
            <person name="Zhang P."/>
            <person name="Zhang Y."/>
            <person name="Zimin A.V."/>
            <person name="Baldwin J."/>
            <person name="Abdouelleil A."/>
            <person name="Abdulkadir J."/>
            <person name="Abebe A."/>
            <person name="Abera B."/>
            <person name="Abreu J."/>
            <person name="Acer S.C."/>
            <person name="Aftuck L."/>
            <person name="Alexander A."/>
            <person name="An P."/>
            <person name="Anderson E."/>
            <person name="Anderson S."/>
            <person name="Arachi H."/>
            <person name="Azer M."/>
            <person name="Bachantsang P."/>
            <person name="Barry A."/>
            <person name="Bayul T."/>
            <person name="Berlin A."/>
            <person name="Bessette D."/>
            <person name="Bloom T."/>
            <person name="Blye J."/>
            <person name="Boguslavskiy L."/>
            <person name="Bonnet C."/>
            <person name="Boukhgalter B."/>
            <person name="Bourzgui I."/>
            <person name="Brown A."/>
            <person name="Cahill P."/>
            <person name="Channer S."/>
            <person name="Cheshatsang Y."/>
            <person name="Chuda L."/>
            <person name="Citroen M."/>
            <person name="Collymore A."/>
            <person name="Cooke P."/>
            <person name="Costello M."/>
            <person name="D'Aco K."/>
            <person name="Daza R."/>
            <person name="De Haan G."/>
            <person name="DeGray S."/>
            <person name="DeMaso C."/>
            <person name="Dhargay N."/>
            <person name="Dooley K."/>
            <person name="Dooley E."/>
            <person name="Doricent M."/>
            <person name="Dorje P."/>
            <person name="Dorjee K."/>
            <person name="Dupes A."/>
            <person name="Elong R."/>
            <person name="Falk J."/>
            <person name="Farina A."/>
            <person name="Faro S."/>
            <person name="Ferguson D."/>
            <person name="Fisher S."/>
            <person name="Foley C.D."/>
            <person name="Franke A."/>
            <person name="Friedrich D."/>
            <person name="Gadbois L."/>
            <person name="Gearin G."/>
            <person name="Gearin C.R."/>
            <person name="Giannoukos G."/>
            <person name="Goode T."/>
            <person name="Graham J."/>
            <person name="Grandbois E."/>
            <person name="Grewal S."/>
            <person name="Gyaltsen K."/>
            <person name="Hafez N."/>
            <person name="Hagos B."/>
            <person name="Hall J."/>
            <person name="Henson C."/>
            <person name="Hollinger A."/>
            <person name="Honan T."/>
            <person name="Huard M.D."/>
            <person name="Hughes L."/>
            <person name="Hurhula B."/>
            <person name="Husby M.E."/>
            <person name="Kamat A."/>
            <person name="Kanga B."/>
            <person name="Kashin S."/>
            <person name="Khazanovich D."/>
            <person name="Kisner P."/>
            <person name="Lance K."/>
            <person name="Lara M."/>
            <person name="Lee W."/>
            <person name="Lennon N."/>
            <person name="Letendre F."/>
            <person name="LeVine R."/>
            <person name="Lipovsky A."/>
            <person name="Liu X."/>
            <person name="Liu J."/>
            <person name="Liu S."/>
            <person name="Lokyitsang T."/>
            <person name="Lokyitsang Y."/>
            <person name="Lubonja R."/>
            <person name="Lui A."/>
            <person name="MacDonald P."/>
            <person name="Magnisalis V."/>
            <person name="Maru K."/>
            <person name="Matthews C."/>
            <person name="McCusker W."/>
            <person name="McDonough S."/>
            <person name="Mehta T."/>
            <person name="Meldrim J."/>
            <person name="Meneus L."/>
            <person name="Mihai O."/>
            <person name="Mihalev A."/>
            <person name="Mihova T."/>
            <person name="Mittelman R."/>
            <person name="Mlenga V."/>
            <person name="Montmayeur A."/>
            <person name="Mulrain L."/>
            <person name="Navidi A."/>
            <person name="Naylor J."/>
            <person name="Negash T."/>
            <person name="Nguyen T."/>
            <person name="Nguyen N."/>
            <person name="Nicol R."/>
            <person name="Norbu C."/>
            <person name="Norbu N."/>
            <person name="Novod N."/>
            <person name="O'Neill B."/>
            <person name="Osman S."/>
            <person name="Markiewicz E."/>
            <person name="Oyono O.L."/>
            <person name="Patti C."/>
            <person name="Phunkhang P."/>
            <person name="Pierre F."/>
            <person name="Priest M."/>
            <person name="Raghuraman S."/>
            <person name="Rege F."/>
            <person name="Reyes R."/>
            <person name="Rise C."/>
            <person name="Rogov P."/>
            <person name="Ross K."/>
            <person name="Ryan E."/>
            <person name="Settipalli S."/>
            <person name="Shea T."/>
            <person name="Sherpa N."/>
            <person name="Shi L."/>
            <person name="Shih D."/>
            <person name="Sparrow T."/>
            <person name="Spaulding J."/>
            <person name="Stalker J."/>
            <person name="Stange-Thomann N."/>
            <person name="Stavropoulos S."/>
            <person name="Stone C."/>
            <person name="Strader C."/>
            <person name="Tesfaye S."/>
            <person name="Thomson T."/>
            <person name="Thoulutsang Y."/>
            <person name="Thoulutsang D."/>
            <person name="Topham K."/>
            <person name="Topping I."/>
            <person name="Tsamla T."/>
            <person name="Vassiliev H."/>
            <person name="Vo A."/>
            <person name="Wangchuk T."/>
            <person name="Wangdi T."/>
            <person name="Weiand M."/>
            <person name="Wilkinson J."/>
            <person name="Wilson A."/>
            <person name="Yadav S."/>
            <person name="Young G."/>
            <person name="Yu Q."/>
            <person name="Zembek L."/>
            <person name="Zhong D."/>
            <person name="Zimmer A."/>
            <person name="Zwirko Z."/>
            <person name="Jaffe D.B."/>
            <person name="Alvarez P."/>
            <person name="Brockman W."/>
            <person name="Butler J."/>
            <person name="Chin C."/>
            <person name="Gnerre S."/>
            <person name="Grabherr M."/>
            <person name="Kleber M."/>
            <person name="Mauceli E."/>
            <person name="MacCallum I."/>
        </authorList>
    </citation>
    <scope>NUCLEOTIDE SEQUENCE [LARGE SCALE GENOMIC DNA]</scope>
    <source>
        <strain evidence="5">Tucson 15287-2541.00</strain>
    </source>
</reference>
<feature type="region of interest" description="Disordered" evidence="2">
    <location>
        <begin position="35"/>
        <end position="55"/>
    </location>
</feature>
<protein>
    <submittedName>
        <fullName evidence="4">GH23825</fullName>
    </submittedName>
</protein>
<dbReference type="InParanoid" id="B4K2W5"/>
<organism evidence="5">
    <name type="scientific">Drosophila grimshawi</name>
    <name type="common">Hawaiian fruit fly</name>
    <name type="synonym">Idiomyia grimshawi</name>
    <dbReference type="NCBI Taxonomy" id="7222"/>
    <lineage>
        <taxon>Eukaryota</taxon>
        <taxon>Metazoa</taxon>
        <taxon>Ecdysozoa</taxon>
        <taxon>Arthropoda</taxon>
        <taxon>Hexapoda</taxon>
        <taxon>Insecta</taxon>
        <taxon>Pterygota</taxon>
        <taxon>Neoptera</taxon>
        <taxon>Endopterygota</taxon>
        <taxon>Diptera</taxon>
        <taxon>Brachycera</taxon>
        <taxon>Muscomorpha</taxon>
        <taxon>Ephydroidea</taxon>
        <taxon>Drosophilidae</taxon>
        <taxon>Drosophila</taxon>
        <taxon>Hawaiian Drosophila</taxon>
    </lineage>
</organism>
<proteinExistence type="predicted"/>
<evidence type="ECO:0000256" key="1">
    <source>
        <dbReference type="PROSITE-ProRule" id="PRU10141"/>
    </source>
</evidence>
<dbReference type="InterPro" id="IPR011009">
    <property type="entry name" value="Kinase-like_dom_sf"/>
</dbReference>
<feature type="transmembrane region" description="Helical" evidence="3">
    <location>
        <begin position="182"/>
        <end position="202"/>
    </location>
</feature>
<keyword evidence="1" id="KW-0547">Nucleotide-binding</keyword>
<feature type="compositionally biased region" description="Polar residues" evidence="2">
    <location>
        <begin position="42"/>
        <end position="55"/>
    </location>
</feature>
<dbReference type="STRING" id="7222.B4K2W5"/>
<dbReference type="EMBL" id="CH920116">
    <property type="protein sequence ID" value="EDW04332.1"/>
    <property type="molecule type" value="Genomic_DNA"/>
</dbReference>
<dbReference type="PROSITE" id="PS00107">
    <property type="entry name" value="PROTEIN_KINASE_ATP"/>
    <property type="match status" value="1"/>
</dbReference>
<evidence type="ECO:0000313" key="5">
    <source>
        <dbReference type="Proteomes" id="UP000001070"/>
    </source>
</evidence>
<dbReference type="OrthoDB" id="3256376at2759"/>
<dbReference type="GO" id="GO:0005524">
    <property type="term" value="F:ATP binding"/>
    <property type="evidence" value="ECO:0007669"/>
    <property type="project" value="UniProtKB-UniRule"/>
</dbReference>
<evidence type="ECO:0000256" key="2">
    <source>
        <dbReference type="SAM" id="MobiDB-lite"/>
    </source>
</evidence>
<accession>B4K2W5</accession>
<keyword evidence="3" id="KW-0812">Transmembrane</keyword>
<dbReference type="PhylomeDB" id="B4K2W5"/>
<keyword evidence="3" id="KW-0472">Membrane</keyword>
<dbReference type="Proteomes" id="UP000001070">
    <property type="component" value="Unassembled WGS sequence"/>
</dbReference>
<feature type="binding site" evidence="1">
    <location>
        <position position="294"/>
    </location>
    <ligand>
        <name>ATP</name>
        <dbReference type="ChEBI" id="CHEBI:30616"/>
    </ligand>
</feature>
<keyword evidence="3" id="KW-1133">Transmembrane helix</keyword>
<evidence type="ECO:0000256" key="3">
    <source>
        <dbReference type="SAM" id="Phobius"/>
    </source>
</evidence>
<keyword evidence="5" id="KW-1185">Reference proteome</keyword>
<dbReference type="eggNOG" id="KOG0200">
    <property type="taxonomic scope" value="Eukaryota"/>
</dbReference>
<dbReference type="AlphaFoldDB" id="B4K2W5"/>
<gene>
    <name evidence="4" type="primary">Dgri\GH23825</name>
    <name evidence="4" type="ORF">Dgri_GH23825</name>
</gene>
<dbReference type="SUPFAM" id="SSF56112">
    <property type="entry name" value="Protein kinase-like (PK-like)"/>
    <property type="match status" value="1"/>
</dbReference>